<reference evidence="2" key="1">
    <citation type="submission" date="2018-02" db="EMBL/GenBank/DDBJ databases">
        <authorList>
            <person name="Cohen D.B."/>
            <person name="Kent A.D."/>
        </authorList>
    </citation>
    <scope>NUCLEOTIDE SEQUENCE</scope>
</reference>
<accession>A0A2N9FAK1</accession>
<sequence length="150" mass="16487">MSICMCLTGTASPNNVPEPQEGENATTGLNTEAHFDAATAHINEGGPNEANPQWQPPENSNLPWIRIEDEGPFLTNANMIVLENEDHPPVENNIDATEEHHQWDIDSIMVVENRMAQSDMANGSAYPITSYSSQSDGFWEADLNQLPKAP</sequence>
<name>A0A2N9FAK1_FAGSY</name>
<feature type="region of interest" description="Disordered" evidence="1">
    <location>
        <begin position="43"/>
        <end position="64"/>
    </location>
</feature>
<dbReference type="EMBL" id="OIVN01000670">
    <property type="protein sequence ID" value="SPC83869.1"/>
    <property type="molecule type" value="Genomic_DNA"/>
</dbReference>
<evidence type="ECO:0000256" key="1">
    <source>
        <dbReference type="SAM" id="MobiDB-lite"/>
    </source>
</evidence>
<protein>
    <submittedName>
        <fullName evidence="2">Uncharacterized protein</fullName>
    </submittedName>
</protein>
<gene>
    <name evidence="2" type="ORF">FSB_LOCUS11751</name>
</gene>
<organism evidence="2">
    <name type="scientific">Fagus sylvatica</name>
    <name type="common">Beechnut</name>
    <dbReference type="NCBI Taxonomy" id="28930"/>
    <lineage>
        <taxon>Eukaryota</taxon>
        <taxon>Viridiplantae</taxon>
        <taxon>Streptophyta</taxon>
        <taxon>Embryophyta</taxon>
        <taxon>Tracheophyta</taxon>
        <taxon>Spermatophyta</taxon>
        <taxon>Magnoliopsida</taxon>
        <taxon>eudicotyledons</taxon>
        <taxon>Gunneridae</taxon>
        <taxon>Pentapetalae</taxon>
        <taxon>rosids</taxon>
        <taxon>fabids</taxon>
        <taxon>Fagales</taxon>
        <taxon>Fagaceae</taxon>
        <taxon>Fagus</taxon>
    </lineage>
</organism>
<dbReference type="AlphaFoldDB" id="A0A2N9FAK1"/>
<evidence type="ECO:0000313" key="2">
    <source>
        <dbReference type="EMBL" id="SPC83869.1"/>
    </source>
</evidence>
<proteinExistence type="predicted"/>
<feature type="compositionally biased region" description="Polar residues" evidence="1">
    <location>
        <begin position="50"/>
        <end position="62"/>
    </location>
</feature>